<protein>
    <recommendedName>
        <fullName evidence="4">Transglutaminase-like domain-containing protein</fullName>
    </recommendedName>
</protein>
<feature type="chain" id="PRO_5046400092" description="Transglutaminase-like domain-containing protein" evidence="1">
    <location>
        <begin position="29"/>
        <end position="209"/>
    </location>
</feature>
<dbReference type="EMBL" id="JBHSUA010000009">
    <property type="protein sequence ID" value="MFC6396199.1"/>
    <property type="molecule type" value="Genomic_DNA"/>
</dbReference>
<reference evidence="3" key="1">
    <citation type="journal article" date="2019" name="Int. J. Syst. Evol. Microbiol.">
        <title>The Global Catalogue of Microorganisms (GCM) 10K type strain sequencing project: providing services to taxonomists for standard genome sequencing and annotation.</title>
        <authorList>
            <consortium name="The Broad Institute Genomics Platform"/>
            <consortium name="The Broad Institute Genome Sequencing Center for Infectious Disease"/>
            <person name="Wu L."/>
            <person name="Ma J."/>
        </authorList>
    </citation>
    <scope>NUCLEOTIDE SEQUENCE [LARGE SCALE GENOMIC DNA]</scope>
    <source>
        <strain evidence="3">CGMCC 1.15277</strain>
    </source>
</reference>
<accession>A0ABW1X0C4</accession>
<evidence type="ECO:0000313" key="3">
    <source>
        <dbReference type="Proteomes" id="UP001596266"/>
    </source>
</evidence>
<feature type="signal peptide" evidence="1">
    <location>
        <begin position="1"/>
        <end position="28"/>
    </location>
</feature>
<dbReference type="InterPro" id="IPR038765">
    <property type="entry name" value="Papain-like_cys_pep_sf"/>
</dbReference>
<comment type="caution">
    <text evidence="2">The sequence shown here is derived from an EMBL/GenBank/DDBJ whole genome shotgun (WGS) entry which is preliminary data.</text>
</comment>
<dbReference type="SUPFAM" id="SSF54001">
    <property type="entry name" value="Cysteine proteinases"/>
    <property type="match status" value="1"/>
</dbReference>
<organism evidence="2 3">
    <name type="scientific">Luteococcus sanguinis</name>
    <dbReference type="NCBI Taxonomy" id="174038"/>
    <lineage>
        <taxon>Bacteria</taxon>
        <taxon>Bacillati</taxon>
        <taxon>Actinomycetota</taxon>
        <taxon>Actinomycetes</taxon>
        <taxon>Propionibacteriales</taxon>
        <taxon>Propionibacteriaceae</taxon>
        <taxon>Luteococcus</taxon>
    </lineage>
</organism>
<evidence type="ECO:0000256" key="1">
    <source>
        <dbReference type="SAM" id="SignalP"/>
    </source>
</evidence>
<sequence length="209" mass="23015">MSTSRSWKTRVATTAAVAAGALLPAALAAPRSSGDGLTLDAAERLCRDSGLAGWQLVDFAAQLVSEQFQAHSLWHLWENPATAMRNRRGWAGQYNLALDALLRRLGFDTLLVHASRVRGLGANPWWQAGHTWVRVAIDGRMRDVTAARGRDGGLATVTAVTEVRPVHVWTLPSVTAMLAPISAYQAWKHLVTREPVPNWMYRRLDLTDE</sequence>
<evidence type="ECO:0008006" key="4">
    <source>
        <dbReference type="Google" id="ProtNLM"/>
    </source>
</evidence>
<proteinExistence type="predicted"/>
<gene>
    <name evidence="2" type="ORF">ACFP57_04230</name>
</gene>
<dbReference type="Proteomes" id="UP001596266">
    <property type="component" value="Unassembled WGS sequence"/>
</dbReference>
<keyword evidence="3" id="KW-1185">Reference proteome</keyword>
<name>A0ABW1X0C4_9ACTN</name>
<dbReference type="RefSeq" id="WP_343885177.1">
    <property type="nucleotide sequence ID" value="NZ_BAAAKI010000004.1"/>
</dbReference>
<keyword evidence="1" id="KW-0732">Signal</keyword>
<evidence type="ECO:0000313" key="2">
    <source>
        <dbReference type="EMBL" id="MFC6396199.1"/>
    </source>
</evidence>